<name>A0A8A1MGV5_AJECA</name>
<dbReference type="EMBL" id="CP069115">
    <property type="protein sequence ID" value="QSS65231.1"/>
    <property type="molecule type" value="Genomic_DNA"/>
</dbReference>
<evidence type="ECO:0000313" key="2">
    <source>
        <dbReference type="EMBL" id="QSS65231.1"/>
    </source>
</evidence>
<dbReference type="VEuPathDB" id="FungiDB:I7I51_06073"/>
<protein>
    <submittedName>
        <fullName evidence="2">Uncharacterized protein</fullName>
    </submittedName>
</protein>
<proteinExistence type="predicted"/>
<dbReference type="Proteomes" id="UP000663671">
    <property type="component" value="Chromosome 3"/>
</dbReference>
<gene>
    <name evidence="2" type="ORF">I7I51_06073</name>
</gene>
<evidence type="ECO:0000313" key="3">
    <source>
        <dbReference type="Proteomes" id="UP000663671"/>
    </source>
</evidence>
<sequence>MRGGRAPPGGSSVNNAIVSQRKTTVDQAAETLNEDTHCTQRTEVKRVSGREAEKRMLASELELKYGVHRTHSYISLYCLYRTGTRRRLTRHGAELIADSLPATLPGTARRDLFRVCRDETAWLMTVDESARYGNEQERAGCIADTQGRSTEYNVHIGMANSLHTGRQPHSKGRRSAAQDFSTRHYEG</sequence>
<dbReference type="AlphaFoldDB" id="A0A8A1MGV5"/>
<accession>A0A8A1MGV5</accession>
<reference evidence="2" key="1">
    <citation type="submission" date="2021-01" db="EMBL/GenBank/DDBJ databases">
        <title>Chromosome-level genome assembly of a human fungal pathogen reveals clustering of transcriptionally co-regulated genes.</title>
        <authorList>
            <person name="Voorhies M."/>
            <person name="Cohen S."/>
            <person name="Shea T.P."/>
            <person name="Petrus S."/>
            <person name="Munoz J.F."/>
            <person name="Poplawski S."/>
            <person name="Goldman W.E."/>
            <person name="Michael T."/>
            <person name="Cuomo C.A."/>
            <person name="Sil A."/>
            <person name="Beyhan S."/>
        </authorList>
    </citation>
    <scope>NUCLEOTIDE SEQUENCE</scope>
    <source>
        <strain evidence="2">WU24</strain>
    </source>
</reference>
<organism evidence="2 3">
    <name type="scientific">Ajellomyces capsulatus</name>
    <name type="common">Darling's disease fungus</name>
    <name type="synonym">Histoplasma capsulatum</name>
    <dbReference type="NCBI Taxonomy" id="5037"/>
    <lineage>
        <taxon>Eukaryota</taxon>
        <taxon>Fungi</taxon>
        <taxon>Dikarya</taxon>
        <taxon>Ascomycota</taxon>
        <taxon>Pezizomycotina</taxon>
        <taxon>Eurotiomycetes</taxon>
        <taxon>Eurotiomycetidae</taxon>
        <taxon>Onygenales</taxon>
        <taxon>Ajellomycetaceae</taxon>
        <taxon>Histoplasma</taxon>
    </lineage>
</organism>
<feature type="region of interest" description="Disordered" evidence="1">
    <location>
        <begin position="162"/>
        <end position="187"/>
    </location>
</feature>
<evidence type="ECO:0000256" key="1">
    <source>
        <dbReference type="SAM" id="MobiDB-lite"/>
    </source>
</evidence>